<dbReference type="AlphaFoldDB" id="A0A7R8YXV0"/>
<evidence type="ECO:0000256" key="4">
    <source>
        <dbReference type="ARBA" id="ARBA00022989"/>
    </source>
</evidence>
<dbReference type="InterPro" id="IPR051951">
    <property type="entry name" value="UNC-93_regulatory"/>
</dbReference>
<comment type="similarity">
    <text evidence="2">Belongs to the unc-93 family.</text>
</comment>
<feature type="transmembrane region" description="Helical" evidence="6">
    <location>
        <begin position="54"/>
        <end position="72"/>
    </location>
</feature>
<dbReference type="GO" id="GO:0005886">
    <property type="term" value="C:plasma membrane"/>
    <property type="evidence" value="ECO:0007669"/>
    <property type="project" value="TreeGrafter"/>
</dbReference>
<evidence type="ECO:0000256" key="3">
    <source>
        <dbReference type="ARBA" id="ARBA00022692"/>
    </source>
</evidence>
<feature type="transmembrane region" description="Helical" evidence="6">
    <location>
        <begin position="78"/>
        <end position="107"/>
    </location>
</feature>
<evidence type="ECO:0000256" key="1">
    <source>
        <dbReference type="ARBA" id="ARBA00004141"/>
    </source>
</evidence>
<feature type="transmembrane region" description="Helical" evidence="6">
    <location>
        <begin position="293"/>
        <end position="314"/>
    </location>
</feature>
<keyword evidence="4 6" id="KW-1133">Transmembrane helix</keyword>
<evidence type="ECO:0000313" key="7">
    <source>
        <dbReference type="EMBL" id="CAD7089373.1"/>
    </source>
</evidence>
<dbReference type="PANTHER" id="PTHR19444:SF50">
    <property type="match status" value="1"/>
</dbReference>
<sequence>MIHFTAFHGTSNLQSSVNSDAALGTTTLAVIYGSLILSNIFLPSYVIRWLGCKWTMAVSFIAYMPFIAAQFYPHFYTLIPAALGVGFGGGPLWCAKCTFLTIVAEAMSNILDDTSKQVLVVRFFGLFFVFYQMAQVWGNLISSLVLSFDTNDSASDFLQNATINVDEETMKKVGEICGARFCPGVGANENPNLIPPPPEKIQMLSGIFLGCMLLAVLLIVFLVDSQKRYGVRRGRDEGAASGCKLLASTVRLLSEKYQLLLLPITMFIGAEEAFVAVDFTASFVACGWGISRIGYVMICFGVANAIAAGLAGALAKLLGRIPITIAVFVLHASLLVWMHEWIAVANDYMTYCIMAALWGIADGVWLVNVNALSGILFPGKEIAAFSNFKLWEAVGSVLGYVVSPMLCTYLKLRCLLGLMTVGVIGYCTIEYIEKKEKGNINRDHTLAVFDQEPAVQQITTF</sequence>
<keyword evidence="3 6" id="KW-0812">Transmembrane</keyword>
<dbReference type="Proteomes" id="UP000594454">
    <property type="component" value="Chromosome 4"/>
</dbReference>
<reference evidence="7 8" key="1">
    <citation type="submission" date="2020-11" db="EMBL/GenBank/DDBJ databases">
        <authorList>
            <person name="Wallbank WR R."/>
            <person name="Pardo Diaz C."/>
            <person name="Kozak K."/>
            <person name="Martin S."/>
            <person name="Jiggins C."/>
            <person name="Moest M."/>
            <person name="Warren A I."/>
            <person name="Generalovic N T."/>
            <person name="Byers J.R.P. K."/>
            <person name="Montejo-Kovacevich G."/>
            <person name="Yen C E."/>
        </authorList>
    </citation>
    <scope>NUCLEOTIDE SEQUENCE [LARGE SCALE GENOMIC DNA]</scope>
</reference>
<dbReference type="Gene3D" id="1.20.1250.20">
    <property type="entry name" value="MFS general substrate transporter like domains"/>
    <property type="match status" value="1"/>
</dbReference>
<feature type="transmembrane region" description="Helical" evidence="6">
    <location>
        <begin position="348"/>
        <end position="369"/>
    </location>
</feature>
<accession>A0A7R8YXV0</accession>
<dbReference type="GO" id="GO:0043266">
    <property type="term" value="P:regulation of potassium ion transport"/>
    <property type="evidence" value="ECO:0007669"/>
    <property type="project" value="TreeGrafter"/>
</dbReference>
<feature type="transmembrane region" description="Helical" evidence="6">
    <location>
        <begin position="390"/>
        <end position="409"/>
    </location>
</feature>
<feature type="transmembrane region" description="Helical" evidence="6">
    <location>
        <begin position="321"/>
        <end position="342"/>
    </location>
</feature>
<dbReference type="InterPro" id="IPR036259">
    <property type="entry name" value="MFS_trans_sf"/>
</dbReference>
<evidence type="ECO:0000313" key="8">
    <source>
        <dbReference type="Proteomes" id="UP000594454"/>
    </source>
</evidence>
<feature type="transmembrane region" description="Helical" evidence="6">
    <location>
        <begin position="201"/>
        <end position="223"/>
    </location>
</feature>
<evidence type="ECO:0000256" key="2">
    <source>
        <dbReference type="ARBA" id="ARBA00009172"/>
    </source>
</evidence>
<dbReference type="GO" id="GO:0006937">
    <property type="term" value="P:regulation of muscle contraction"/>
    <property type="evidence" value="ECO:0007669"/>
    <property type="project" value="TreeGrafter"/>
</dbReference>
<name>A0A7R8YXV0_HERIL</name>
<dbReference type="Pfam" id="PF05978">
    <property type="entry name" value="UNC-93"/>
    <property type="match status" value="1"/>
</dbReference>
<feature type="transmembrane region" description="Helical" evidence="6">
    <location>
        <begin position="119"/>
        <end position="138"/>
    </location>
</feature>
<dbReference type="EMBL" id="LR899012">
    <property type="protein sequence ID" value="CAD7089373.1"/>
    <property type="molecule type" value="Genomic_DNA"/>
</dbReference>
<proteinExistence type="inferred from homology"/>
<evidence type="ECO:0008006" key="9">
    <source>
        <dbReference type="Google" id="ProtNLM"/>
    </source>
</evidence>
<gene>
    <name evidence="7" type="ORF">HERILL_LOCUS11928</name>
</gene>
<dbReference type="InParanoid" id="A0A7R8YXV0"/>
<dbReference type="PANTHER" id="PTHR19444">
    <property type="entry name" value="UNC-93 RELATED"/>
    <property type="match status" value="1"/>
</dbReference>
<dbReference type="GO" id="GO:0015459">
    <property type="term" value="F:potassium channel regulator activity"/>
    <property type="evidence" value="ECO:0007669"/>
    <property type="project" value="TreeGrafter"/>
</dbReference>
<feature type="transmembrane region" description="Helical" evidence="6">
    <location>
        <begin position="21"/>
        <end position="42"/>
    </location>
</feature>
<evidence type="ECO:0000256" key="6">
    <source>
        <dbReference type="SAM" id="Phobius"/>
    </source>
</evidence>
<organism evidence="7 8">
    <name type="scientific">Hermetia illucens</name>
    <name type="common">Black soldier fly</name>
    <dbReference type="NCBI Taxonomy" id="343691"/>
    <lineage>
        <taxon>Eukaryota</taxon>
        <taxon>Metazoa</taxon>
        <taxon>Ecdysozoa</taxon>
        <taxon>Arthropoda</taxon>
        <taxon>Hexapoda</taxon>
        <taxon>Insecta</taxon>
        <taxon>Pterygota</taxon>
        <taxon>Neoptera</taxon>
        <taxon>Endopterygota</taxon>
        <taxon>Diptera</taxon>
        <taxon>Brachycera</taxon>
        <taxon>Stratiomyomorpha</taxon>
        <taxon>Stratiomyidae</taxon>
        <taxon>Hermetiinae</taxon>
        <taxon>Hermetia</taxon>
    </lineage>
</organism>
<protein>
    <recommendedName>
        <fullName evidence="9">UNC93-like protein</fullName>
    </recommendedName>
</protein>
<dbReference type="FunCoup" id="A0A7R8YXV0">
    <property type="interactions" value="2"/>
</dbReference>
<comment type="subcellular location">
    <subcellularLocation>
        <location evidence="1">Membrane</location>
        <topology evidence="1">Multi-pass membrane protein</topology>
    </subcellularLocation>
</comment>
<dbReference type="SUPFAM" id="SSF103473">
    <property type="entry name" value="MFS general substrate transporter"/>
    <property type="match status" value="1"/>
</dbReference>
<keyword evidence="8" id="KW-1185">Reference proteome</keyword>
<dbReference type="OrthoDB" id="78663at2759"/>
<dbReference type="InterPro" id="IPR010291">
    <property type="entry name" value="Ion_channel_UNC-93"/>
</dbReference>
<dbReference type="GO" id="GO:0055120">
    <property type="term" value="C:striated muscle dense body"/>
    <property type="evidence" value="ECO:0007669"/>
    <property type="project" value="TreeGrafter"/>
</dbReference>
<evidence type="ECO:0000256" key="5">
    <source>
        <dbReference type="ARBA" id="ARBA00023136"/>
    </source>
</evidence>
<keyword evidence="5 6" id="KW-0472">Membrane</keyword>